<gene>
    <name evidence="1" type="ORF">PXEA_LOCUS23290</name>
</gene>
<evidence type="ECO:0000313" key="1">
    <source>
        <dbReference type="EMBL" id="VEL29850.1"/>
    </source>
</evidence>
<dbReference type="AlphaFoldDB" id="A0A3S5A7K2"/>
<reference evidence="1" key="1">
    <citation type="submission" date="2018-11" db="EMBL/GenBank/DDBJ databases">
        <authorList>
            <consortium name="Pathogen Informatics"/>
        </authorList>
    </citation>
    <scope>NUCLEOTIDE SEQUENCE</scope>
</reference>
<protein>
    <submittedName>
        <fullName evidence="1">Uncharacterized protein</fullName>
    </submittedName>
</protein>
<sequence length="110" mass="12796">MTPLDRSGIRLFDLVDCPPRSSRKRINYTKRVKREVTKLETLSTSQPSNLKSCDDLFDHLEFDPKPSHQAQRFKSSRKAAKKAARRLHYEIQKTHNEALVSDEVMMPKNV</sequence>
<dbReference type="Proteomes" id="UP000784294">
    <property type="component" value="Unassembled WGS sequence"/>
</dbReference>
<dbReference type="EMBL" id="CAAALY010106805">
    <property type="protein sequence ID" value="VEL29850.1"/>
    <property type="molecule type" value="Genomic_DNA"/>
</dbReference>
<name>A0A3S5A7K2_9PLAT</name>
<comment type="caution">
    <text evidence="1">The sequence shown here is derived from an EMBL/GenBank/DDBJ whole genome shotgun (WGS) entry which is preliminary data.</text>
</comment>
<proteinExistence type="predicted"/>
<evidence type="ECO:0000313" key="2">
    <source>
        <dbReference type="Proteomes" id="UP000784294"/>
    </source>
</evidence>
<keyword evidence="2" id="KW-1185">Reference proteome</keyword>
<organism evidence="1 2">
    <name type="scientific">Protopolystoma xenopodis</name>
    <dbReference type="NCBI Taxonomy" id="117903"/>
    <lineage>
        <taxon>Eukaryota</taxon>
        <taxon>Metazoa</taxon>
        <taxon>Spiralia</taxon>
        <taxon>Lophotrochozoa</taxon>
        <taxon>Platyhelminthes</taxon>
        <taxon>Monogenea</taxon>
        <taxon>Polyopisthocotylea</taxon>
        <taxon>Polystomatidea</taxon>
        <taxon>Polystomatidae</taxon>
        <taxon>Protopolystoma</taxon>
    </lineage>
</organism>
<accession>A0A3S5A7K2</accession>